<dbReference type="InterPro" id="IPR011761">
    <property type="entry name" value="ATP-grasp"/>
</dbReference>
<evidence type="ECO:0000313" key="3">
    <source>
        <dbReference type="EMBL" id="SMO86702.1"/>
    </source>
</evidence>
<sequence length="306" mass="34422">MIVLFGIPSQPSLTYIISAFEKEKVTPVVINQRELPYARLEASVYDGVFSGVLKTQSQTVSLDTARSVYSRFMDYRYLPAVENKSNDHPLAVHTQQIHSQLSVWLATTQALVVNPADGISTNYSKPYQLQKIQEAGFSIPDTLVTSDPEEVQRFKEGQGEVIFKSISSIRSIVKKLKAEDMERLKHILWCPVQFQQYIPGDNIRVHVVGNQCFATRITTSATVDYRYSSSNDDPVFSPMKLPDEVEEKCVKLTKALGLVISGIDFKHHPDGAYYCLEVNPTPAFSYYESRTDQPISTAIAQLLMEV</sequence>
<dbReference type="Proteomes" id="UP000317557">
    <property type="component" value="Unassembled WGS sequence"/>
</dbReference>
<dbReference type="GO" id="GO:0046872">
    <property type="term" value="F:metal ion binding"/>
    <property type="evidence" value="ECO:0007669"/>
    <property type="project" value="InterPro"/>
</dbReference>
<reference evidence="3 4" key="1">
    <citation type="submission" date="2017-05" db="EMBL/GenBank/DDBJ databases">
        <authorList>
            <person name="Varghese N."/>
            <person name="Submissions S."/>
        </authorList>
    </citation>
    <scope>NUCLEOTIDE SEQUENCE [LARGE SCALE GENOMIC DNA]</scope>
    <source>
        <strain evidence="3 4">DSM 21985</strain>
    </source>
</reference>
<protein>
    <submittedName>
        <fullName evidence="3">RimK-like ATP-grasp domain-containing protein</fullName>
    </submittedName>
</protein>
<dbReference type="GO" id="GO:0018169">
    <property type="term" value="F:ribosomal S6-glutamic acid ligase activity"/>
    <property type="evidence" value="ECO:0007669"/>
    <property type="project" value="TreeGrafter"/>
</dbReference>
<dbReference type="InterPro" id="IPR013651">
    <property type="entry name" value="ATP-grasp_RimK-type"/>
</dbReference>
<name>A0A521ES34_9BACT</name>
<dbReference type="PANTHER" id="PTHR21621:SF0">
    <property type="entry name" value="BETA-CITRYLGLUTAMATE SYNTHASE B-RELATED"/>
    <property type="match status" value="1"/>
</dbReference>
<dbReference type="GO" id="GO:0009432">
    <property type="term" value="P:SOS response"/>
    <property type="evidence" value="ECO:0007669"/>
    <property type="project" value="TreeGrafter"/>
</dbReference>
<keyword evidence="1" id="KW-0067">ATP-binding</keyword>
<feature type="domain" description="ATP-grasp" evidence="2">
    <location>
        <begin position="129"/>
        <end position="304"/>
    </location>
</feature>
<dbReference type="GO" id="GO:0005737">
    <property type="term" value="C:cytoplasm"/>
    <property type="evidence" value="ECO:0007669"/>
    <property type="project" value="TreeGrafter"/>
</dbReference>
<keyword evidence="1" id="KW-0547">Nucleotide-binding</keyword>
<evidence type="ECO:0000313" key="4">
    <source>
        <dbReference type="Proteomes" id="UP000317557"/>
    </source>
</evidence>
<evidence type="ECO:0000259" key="2">
    <source>
        <dbReference type="PROSITE" id="PS50975"/>
    </source>
</evidence>
<dbReference type="Pfam" id="PF08443">
    <property type="entry name" value="RimK"/>
    <property type="match status" value="1"/>
</dbReference>
<dbReference type="EMBL" id="FXTP01000013">
    <property type="protein sequence ID" value="SMO86702.1"/>
    <property type="molecule type" value="Genomic_DNA"/>
</dbReference>
<dbReference type="Gene3D" id="3.30.470.20">
    <property type="entry name" value="ATP-grasp fold, B domain"/>
    <property type="match status" value="1"/>
</dbReference>
<accession>A0A521ES34</accession>
<dbReference type="OrthoDB" id="583309at2"/>
<dbReference type="PANTHER" id="PTHR21621">
    <property type="entry name" value="RIBOSOMAL PROTEIN S6 MODIFICATION PROTEIN"/>
    <property type="match status" value="1"/>
</dbReference>
<evidence type="ECO:0000256" key="1">
    <source>
        <dbReference type="PROSITE-ProRule" id="PRU00409"/>
    </source>
</evidence>
<dbReference type="AlphaFoldDB" id="A0A521ES34"/>
<dbReference type="GO" id="GO:0005524">
    <property type="term" value="F:ATP binding"/>
    <property type="evidence" value="ECO:0007669"/>
    <property type="project" value="UniProtKB-UniRule"/>
</dbReference>
<dbReference type="PROSITE" id="PS50975">
    <property type="entry name" value="ATP_GRASP"/>
    <property type="match status" value="1"/>
</dbReference>
<gene>
    <name evidence="3" type="ORF">SAMN06265219_11382</name>
</gene>
<dbReference type="SUPFAM" id="SSF56059">
    <property type="entry name" value="Glutathione synthetase ATP-binding domain-like"/>
    <property type="match status" value="1"/>
</dbReference>
<proteinExistence type="predicted"/>
<dbReference type="RefSeq" id="WP_142455379.1">
    <property type="nucleotide sequence ID" value="NZ_FXTP01000013.1"/>
</dbReference>
<keyword evidence="4" id="KW-1185">Reference proteome</keyword>
<organism evidence="3 4">
    <name type="scientific">Gracilimonas mengyeensis</name>
    <dbReference type="NCBI Taxonomy" id="1302730"/>
    <lineage>
        <taxon>Bacteria</taxon>
        <taxon>Pseudomonadati</taxon>
        <taxon>Balneolota</taxon>
        <taxon>Balneolia</taxon>
        <taxon>Balneolales</taxon>
        <taxon>Balneolaceae</taxon>
        <taxon>Gracilimonas</taxon>
    </lineage>
</organism>